<dbReference type="Proteomes" id="UP000310032">
    <property type="component" value="Unassembled WGS sequence"/>
</dbReference>
<protein>
    <submittedName>
        <fullName evidence="1">Uncharacterized protein</fullName>
    </submittedName>
</protein>
<accession>A0A4S2ENE5</accession>
<gene>
    <name evidence="1" type="ORF">E5342_10020</name>
</gene>
<dbReference type="Pfam" id="PF12784">
    <property type="entry name" value="PDDEXK_2"/>
    <property type="match status" value="1"/>
</dbReference>
<reference evidence="1 2" key="1">
    <citation type="submission" date="2019-04" db="EMBL/GenBank/DDBJ databases">
        <title>Microbes associate with the intestines of laboratory mice.</title>
        <authorList>
            <person name="Navarre W."/>
            <person name="Wong E."/>
            <person name="Huang K."/>
            <person name="Tropini C."/>
            <person name="Ng K."/>
            <person name="Yu B."/>
        </authorList>
    </citation>
    <scope>NUCLEOTIDE SEQUENCE [LARGE SCALE GENOMIC DNA]</scope>
    <source>
        <strain evidence="1 2">NM39_I3</strain>
    </source>
</reference>
<dbReference type="AlphaFoldDB" id="A0A4S2ENE5"/>
<organism evidence="1 2">
    <name type="scientific">Parabacteroides distasonis</name>
    <dbReference type="NCBI Taxonomy" id="823"/>
    <lineage>
        <taxon>Bacteria</taxon>
        <taxon>Pseudomonadati</taxon>
        <taxon>Bacteroidota</taxon>
        <taxon>Bacteroidia</taxon>
        <taxon>Bacteroidales</taxon>
        <taxon>Tannerellaceae</taxon>
        <taxon>Parabacteroides</taxon>
    </lineage>
</organism>
<name>A0A4S2ENE5_PARDI</name>
<comment type="caution">
    <text evidence="1">The sequence shown here is derived from an EMBL/GenBank/DDBJ whole genome shotgun (WGS) entry which is preliminary data.</text>
</comment>
<proteinExistence type="predicted"/>
<evidence type="ECO:0000313" key="1">
    <source>
        <dbReference type="EMBL" id="TGY57666.1"/>
    </source>
</evidence>
<dbReference type="EMBL" id="SRYM01000024">
    <property type="protein sequence ID" value="TGY57666.1"/>
    <property type="molecule type" value="Genomic_DNA"/>
</dbReference>
<sequence>MSGLSSVGARTIASSLRNKSNCIVLEGLLSTLLGEDVAIVHILESEGNKEDSENKFNRINMLTENNKSKLIINEVQNNRELGYFHRMLYSTSKAVSEYIHVRRKIWYHSELHRVLLPKR</sequence>
<evidence type="ECO:0000313" key="2">
    <source>
        <dbReference type="Proteomes" id="UP000310032"/>
    </source>
</evidence>